<dbReference type="AlphaFoldDB" id="A0A0B7C6N6"/>
<organism evidence="4">
    <name type="scientific">Arion vulgaris</name>
    <dbReference type="NCBI Taxonomy" id="1028688"/>
    <lineage>
        <taxon>Eukaryota</taxon>
        <taxon>Metazoa</taxon>
        <taxon>Spiralia</taxon>
        <taxon>Lophotrochozoa</taxon>
        <taxon>Mollusca</taxon>
        <taxon>Gastropoda</taxon>
        <taxon>Heterobranchia</taxon>
        <taxon>Euthyneura</taxon>
        <taxon>Panpulmonata</taxon>
        <taxon>Eupulmonata</taxon>
        <taxon>Stylommatophora</taxon>
        <taxon>Helicina</taxon>
        <taxon>Arionoidea</taxon>
        <taxon>Arionidae</taxon>
        <taxon>Arion</taxon>
    </lineage>
</organism>
<dbReference type="InterPro" id="IPR027413">
    <property type="entry name" value="GROEL-like_equatorial_sf"/>
</dbReference>
<dbReference type="InterPro" id="IPR002423">
    <property type="entry name" value="Cpn60/GroEL/TCP-1"/>
</dbReference>
<keyword evidence="1" id="KW-0547">Nucleotide-binding</keyword>
<dbReference type="SUPFAM" id="SSF48592">
    <property type="entry name" value="GroEL equatorial domain-like"/>
    <property type="match status" value="1"/>
</dbReference>
<accession>A0A0B7C6N6</accession>
<dbReference type="GO" id="GO:0140662">
    <property type="term" value="F:ATP-dependent protein folding chaperone"/>
    <property type="evidence" value="ECO:0007669"/>
    <property type="project" value="InterPro"/>
</dbReference>
<evidence type="ECO:0000256" key="1">
    <source>
        <dbReference type="ARBA" id="ARBA00022741"/>
    </source>
</evidence>
<dbReference type="Gene3D" id="1.10.560.10">
    <property type="entry name" value="GroEL-like equatorial domain"/>
    <property type="match status" value="1"/>
</dbReference>
<dbReference type="GO" id="GO:0005524">
    <property type="term" value="F:ATP binding"/>
    <property type="evidence" value="ECO:0007669"/>
    <property type="project" value="UniProtKB-KW"/>
</dbReference>
<proteinExistence type="predicted"/>
<evidence type="ECO:0000256" key="3">
    <source>
        <dbReference type="ARBA" id="ARBA00023186"/>
    </source>
</evidence>
<evidence type="ECO:0000313" key="4">
    <source>
        <dbReference type="EMBL" id="CEL00251.1"/>
    </source>
</evidence>
<keyword evidence="3" id="KW-0143">Chaperone</keyword>
<sequence>AGAFEIELARAIRNKAQEAANVDKESKLNKIEHYCYENYANAFEYVPKQFMENLGLNPIDILNKVYKAHEEGKTNA</sequence>
<protein>
    <submittedName>
        <fullName evidence="4">Uncharacterized protein</fullName>
    </submittedName>
</protein>
<feature type="non-terminal residue" evidence="4">
    <location>
        <position position="1"/>
    </location>
</feature>
<feature type="non-terminal residue" evidence="4">
    <location>
        <position position="76"/>
    </location>
</feature>
<dbReference type="Pfam" id="PF00118">
    <property type="entry name" value="Cpn60_TCP1"/>
    <property type="match status" value="1"/>
</dbReference>
<keyword evidence="2" id="KW-0067">ATP-binding</keyword>
<evidence type="ECO:0000256" key="2">
    <source>
        <dbReference type="ARBA" id="ARBA00022840"/>
    </source>
</evidence>
<name>A0A0B7C6N6_9EUPU</name>
<dbReference type="EMBL" id="HACG01053380">
    <property type="protein sequence ID" value="CEL00251.1"/>
    <property type="molecule type" value="Transcribed_RNA"/>
</dbReference>
<dbReference type="PANTHER" id="PTHR11353">
    <property type="entry name" value="CHAPERONIN"/>
    <property type="match status" value="1"/>
</dbReference>
<reference evidence="4" key="1">
    <citation type="submission" date="2014-12" db="EMBL/GenBank/DDBJ databases">
        <title>Insight into the proteome of Arion vulgaris.</title>
        <authorList>
            <person name="Aradska J."/>
            <person name="Bulat T."/>
            <person name="Smidak R."/>
            <person name="Sarate P."/>
            <person name="Gangsoo J."/>
            <person name="Sialana F."/>
            <person name="Bilban M."/>
            <person name="Lubec G."/>
        </authorList>
    </citation>
    <scope>NUCLEOTIDE SEQUENCE</scope>
    <source>
        <tissue evidence="4">Skin</tissue>
    </source>
</reference>
<dbReference type="InterPro" id="IPR017998">
    <property type="entry name" value="Chaperone_TCP-1"/>
</dbReference>
<gene>
    <name evidence="4" type="primary">ORF223241</name>
</gene>